<dbReference type="GO" id="GO:0005829">
    <property type="term" value="C:cytosol"/>
    <property type="evidence" value="ECO:0007669"/>
    <property type="project" value="TreeGrafter"/>
</dbReference>
<accession>Q1PUP7</accession>
<dbReference type="Gene3D" id="3.80.30.20">
    <property type="entry name" value="tm_1862 like domain"/>
    <property type="match status" value="1"/>
</dbReference>
<evidence type="ECO:0000256" key="4">
    <source>
        <dbReference type="ARBA" id="ARBA00023004"/>
    </source>
</evidence>
<feature type="domain" description="B12-binding" evidence="6">
    <location>
        <begin position="17"/>
        <end position="151"/>
    </location>
</feature>
<dbReference type="GO" id="GO:0051539">
    <property type="term" value="F:4 iron, 4 sulfur cluster binding"/>
    <property type="evidence" value="ECO:0007669"/>
    <property type="project" value="UniProtKB-KW"/>
</dbReference>
<dbReference type="EMBL" id="CP049055">
    <property type="protein sequence ID" value="QII13274.1"/>
    <property type="molecule type" value="Genomic_DNA"/>
</dbReference>
<reference evidence="11" key="4">
    <citation type="submission" date="2017-10" db="EMBL/GenBank/DDBJ databases">
        <authorList>
            <person name="Frank J."/>
        </authorList>
    </citation>
    <scope>NUCLEOTIDE SEQUENCE [LARGE SCALE GENOMIC DNA]</scope>
</reference>
<dbReference type="InterPro" id="IPR006158">
    <property type="entry name" value="Cobalamin-bd"/>
</dbReference>
<dbReference type="RefSeq" id="WP_099326225.1">
    <property type="nucleotide sequence ID" value="NZ_CP049055.1"/>
</dbReference>
<dbReference type="AlphaFoldDB" id="Q1PUP7"/>
<dbReference type="CDD" id="cd01335">
    <property type="entry name" value="Radical_SAM"/>
    <property type="match status" value="1"/>
</dbReference>
<dbReference type="GO" id="GO:0031419">
    <property type="term" value="F:cobalamin binding"/>
    <property type="evidence" value="ECO:0007669"/>
    <property type="project" value="InterPro"/>
</dbReference>
<dbReference type="InterPro" id="IPR023404">
    <property type="entry name" value="rSAM_horseshoe"/>
</dbReference>
<evidence type="ECO:0000256" key="5">
    <source>
        <dbReference type="ARBA" id="ARBA00023014"/>
    </source>
</evidence>
<keyword evidence="2" id="KW-0949">S-adenosyl-L-methionine</keyword>
<dbReference type="InterPro" id="IPR006638">
    <property type="entry name" value="Elp3/MiaA/NifB-like_rSAM"/>
</dbReference>
<dbReference type="InterPro" id="IPR036724">
    <property type="entry name" value="Cobalamin-bd_sf"/>
</dbReference>
<evidence type="ECO:0000259" key="6">
    <source>
        <dbReference type="PROSITE" id="PS51332"/>
    </source>
</evidence>
<evidence type="ECO:0000313" key="11">
    <source>
        <dbReference type="Proteomes" id="UP000221734"/>
    </source>
</evidence>
<dbReference type="InterPro" id="IPR051198">
    <property type="entry name" value="BchE-like"/>
</dbReference>
<dbReference type="Proteomes" id="UP000221734">
    <property type="component" value="Chromosome Kuenenia_stuttgartiensis_MBR1"/>
</dbReference>
<evidence type="ECO:0000313" key="8">
    <source>
        <dbReference type="EMBL" id="CAJ70947.1"/>
    </source>
</evidence>
<dbReference type="PANTHER" id="PTHR43409">
    <property type="entry name" value="ANAEROBIC MAGNESIUM-PROTOPORPHYRIN IX MONOMETHYL ESTER CYCLASE-RELATED"/>
    <property type="match status" value="1"/>
</dbReference>
<evidence type="ECO:0000313" key="12">
    <source>
        <dbReference type="Proteomes" id="UP000501926"/>
    </source>
</evidence>
<evidence type="ECO:0000256" key="2">
    <source>
        <dbReference type="ARBA" id="ARBA00022691"/>
    </source>
</evidence>
<evidence type="ECO:0000259" key="7">
    <source>
        <dbReference type="PROSITE" id="PS51918"/>
    </source>
</evidence>
<dbReference type="Pfam" id="PF04055">
    <property type="entry name" value="Radical_SAM"/>
    <property type="match status" value="1"/>
</dbReference>
<dbReference type="SUPFAM" id="SSF102114">
    <property type="entry name" value="Radical SAM enzymes"/>
    <property type="match status" value="1"/>
</dbReference>
<dbReference type="InterPro" id="IPR034466">
    <property type="entry name" value="Methyltransferase_Class_B"/>
</dbReference>
<dbReference type="CDD" id="cd02068">
    <property type="entry name" value="radical_SAM_B12_BD"/>
    <property type="match status" value="1"/>
</dbReference>
<dbReference type="EMBL" id="LT934425">
    <property type="protein sequence ID" value="SOH05687.1"/>
    <property type="molecule type" value="Genomic_DNA"/>
</dbReference>
<protein>
    <submittedName>
        <fullName evidence="8">Uncharacterized protein</fullName>
    </submittedName>
</protein>
<dbReference type="EMBL" id="CT573074">
    <property type="protein sequence ID" value="CAJ70947.1"/>
    <property type="molecule type" value="Genomic_DNA"/>
</dbReference>
<keyword evidence="4" id="KW-0408">Iron</keyword>
<proteinExistence type="predicted"/>
<dbReference type="PROSITE" id="PS51918">
    <property type="entry name" value="RADICAL_SAM"/>
    <property type="match status" value="1"/>
</dbReference>
<dbReference type="GO" id="GO:0046872">
    <property type="term" value="F:metal ion binding"/>
    <property type="evidence" value="ECO:0007669"/>
    <property type="project" value="UniProtKB-KW"/>
</dbReference>
<dbReference type="KEGG" id="kst:KSMBR1_3210"/>
<dbReference type="SFLD" id="SFLDG01123">
    <property type="entry name" value="methyltransferase_(Class_B)"/>
    <property type="match status" value="1"/>
</dbReference>
<dbReference type="SFLD" id="SFLDS00029">
    <property type="entry name" value="Radical_SAM"/>
    <property type="match status" value="1"/>
</dbReference>
<gene>
    <name evidence="9" type="ORF">KsCSTR_38950</name>
    <name evidence="10" type="ORF">KSMBR1_3210</name>
    <name evidence="8" type="ORF">kustb0202</name>
</gene>
<reference evidence="9 12" key="5">
    <citation type="submission" date="2020-02" db="EMBL/GenBank/DDBJ databases">
        <title>Newly sequenced genome of strain CSTR1 showed variability in Candidatus Kuenenia stuttgartiensis genomes.</title>
        <authorList>
            <person name="Ding C."/>
            <person name="Adrian L."/>
        </authorList>
    </citation>
    <scope>NUCLEOTIDE SEQUENCE [LARGE SCALE GENOMIC DNA]</scope>
    <source>
        <strain evidence="9 12">CSTR1</strain>
    </source>
</reference>
<dbReference type="SMART" id="SM00729">
    <property type="entry name" value="Elp3"/>
    <property type="match status" value="1"/>
</dbReference>
<feature type="domain" description="Radical SAM core" evidence="7">
    <location>
        <begin position="199"/>
        <end position="424"/>
    </location>
</feature>
<dbReference type="OrthoDB" id="9801424at2"/>
<dbReference type="GO" id="GO:0003824">
    <property type="term" value="F:catalytic activity"/>
    <property type="evidence" value="ECO:0007669"/>
    <property type="project" value="InterPro"/>
</dbReference>
<name>Q1PUP7_KUEST</name>
<evidence type="ECO:0000256" key="3">
    <source>
        <dbReference type="ARBA" id="ARBA00022723"/>
    </source>
</evidence>
<dbReference type="Proteomes" id="UP000501926">
    <property type="component" value="Chromosome"/>
</dbReference>
<dbReference type="InterPro" id="IPR007197">
    <property type="entry name" value="rSAM"/>
</dbReference>
<dbReference type="PANTHER" id="PTHR43409:SF16">
    <property type="entry name" value="SLR0320 PROTEIN"/>
    <property type="match status" value="1"/>
</dbReference>
<dbReference type="SUPFAM" id="SSF52242">
    <property type="entry name" value="Cobalamin (vitamin B12)-binding domain"/>
    <property type="match status" value="1"/>
</dbReference>
<dbReference type="SFLD" id="SFLDG01082">
    <property type="entry name" value="B12-binding_domain_containing"/>
    <property type="match status" value="1"/>
</dbReference>
<sequence length="489" mass="55684">MKVLLINPPYLKKFSRPQRSPAVTKSGTLYFPLWLAYATGVLEEKGFEVNLVDAPADSLSIDDIIEKTLTFQPNLIVLDTSTPSIDNDVAVARRLKETCPSSFIILVGTHVSALPEEVLNKENSVDAVARNEYDYTLHDLAKILSEKGDLKTVRGISYRNGNEIIHNPGRPYIENLNELPFVSKVYKEFLRIENYFNPNALYPMVTITTSRGCPFPCTFCVYPQTLMGRGFRQRSINNVVEEMEYITKNFPQAKAVFFEDDTLTVNKKRCKELAECIIQKKVNISWTANARVGLDYETMRTMKTAGCRSLCVGFESGSQQVLDNMKKKLSLAEMEAFMANAKKAGMLIHGCFMAGLPGETKETLQETLQLAKRLNPDTAQFYPVMVYPGTEAYTWYKEKRLITTDNFSEWLTPEGLHNTVISTEELSSYDLVRFCDGARRSFYLRPGYLLYKLKQMITHPREIKRTLKSARTFLKYLLRGSDVKPKIQC</sequence>
<dbReference type="InterPro" id="IPR058240">
    <property type="entry name" value="rSAM_sf"/>
</dbReference>
<dbReference type="PROSITE" id="PS51332">
    <property type="entry name" value="B12_BINDING"/>
    <property type="match status" value="1"/>
</dbReference>
<reference evidence="8" key="1">
    <citation type="journal article" date="2006" name="Nature">
        <title>Deciphering the evolution and metabolism of an anammox bacterium from a community genome.</title>
        <authorList>
            <person name="Strous M."/>
            <person name="Pelletier E."/>
            <person name="Mangenot S."/>
            <person name="Rattei T."/>
            <person name="Lehner A."/>
            <person name="Taylor M.W."/>
            <person name="Horn M."/>
            <person name="Daims H."/>
            <person name="Bartol-Mavel D."/>
            <person name="Wincker P."/>
            <person name="Barbe V."/>
            <person name="Fonknechten N."/>
            <person name="Vallenet D."/>
            <person name="Segurens B."/>
            <person name="Schenowitz-Truong C."/>
            <person name="Medigue C."/>
            <person name="Collingro A."/>
            <person name="Snel B."/>
            <person name="Dutilh B.E."/>
            <person name="OpDenCamp H.J.M."/>
            <person name="vanDerDrift C."/>
            <person name="Cirpus I."/>
            <person name="vanDePas-Schoonen K.T."/>
            <person name="Harhangi H.R."/>
            <person name="vanNiftrik L."/>
            <person name="Schmid M."/>
            <person name="Keltjens J."/>
            <person name="vanDeVossenberg J."/>
            <person name="Kartal B."/>
            <person name="Meier H."/>
            <person name="Frishman D."/>
            <person name="Huynen M.A."/>
            <person name="Mewes H."/>
            <person name="Weissenbach J."/>
            <person name="Jetten M.S.M."/>
            <person name="Wagner M."/>
            <person name="LePaslier D."/>
        </authorList>
    </citation>
    <scope>NUCLEOTIDE SEQUENCE</scope>
</reference>
<reference evidence="10" key="3">
    <citation type="submission" date="2017-10" db="EMBL/GenBank/DDBJ databases">
        <authorList>
            <person name="Banno H."/>
            <person name="Chua N.-H."/>
        </authorList>
    </citation>
    <scope>NUCLEOTIDE SEQUENCE [LARGE SCALE GENOMIC DNA]</scope>
    <source>
        <strain evidence="10">Kuenenia_mbr1_ru-nijmegen</strain>
    </source>
</reference>
<evidence type="ECO:0000256" key="1">
    <source>
        <dbReference type="ARBA" id="ARBA00001966"/>
    </source>
</evidence>
<keyword evidence="3" id="KW-0479">Metal-binding</keyword>
<organism evidence="8">
    <name type="scientific">Kuenenia stuttgartiensis</name>
    <dbReference type="NCBI Taxonomy" id="174633"/>
    <lineage>
        <taxon>Bacteria</taxon>
        <taxon>Pseudomonadati</taxon>
        <taxon>Planctomycetota</taxon>
        <taxon>Candidatus Brocadiia</taxon>
        <taxon>Candidatus Brocadiales</taxon>
        <taxon>Candidatus Brocadiaceae</taxon>
        <taxon>Candidatus Kuenenia</taxon>
    </lineage>
</organism>
<comment type="cofactor">
    <cofactor evidence="1">
        <name>[4Fe-4S] cluster</name>
        <dbReference type="ChEBI" id="CHEBI:49883"/>
    </cofactor>
</comment>
<evidence type="ECO:0000313" key="9">
    <source>
        <dbReference type="EMBL" id="QII13274.1"/>
    </source>
</evidence>
<reference evidence="8" key="2">
    <citation type="submission" date="2006-01" db="EMBL/GenBank/DDBJ databases">
        <authorList>
            <person name="Genoscope"/>
        </authorList>
    </citation>
    <scope>NUCLEOTIDE SEQUENCE</scope>
</reference>
<dbReference type="Pfam" id="PF02310">
    <property type="entry name" value="B12-binding"/>
    <property type="match status" value="1"/>
</dbReference>
<dbReference type="Gene3D" id="3.40.50.280">
    <property type="entry name" value="Cobalamin-binding domain"/>
    <property type="match status" value="1"/>
</dbReference>
<keyword evidence="11" id="KW-1185">Reference proteome</keyword>
<evidence type="ECO:0000313" key="10">
    <source>
        <dbReference type="EMBL" id="SOH05687.1"/>
    </source>
</evidence>
<keyword evidence="5" id="KW-0411">Iron-sulfur</keyword>